<dbReference type="Proteomes" id="UP001297370">
    <property type="component" value="Unassembled WGS sequence"/>
</dbReference>
<feature type="domain" description="Peptidase S8/S53" evidence="2">
    <location>
        <begin position="2"/>
        <end position="227"/>
    </location>
</feature>
<dbReference type="GO" id="GO:0004252">
    <property type="term" value="F:serine-type endopeptidase activity"/>
    <property type="evidence" value="ECO:0007669"/>
    <property type="project" value="UniProtKB-UniRule"/>
</dbReference>
<reference evidence="3" key="1">
    <citation type="submission" date="2021-10" db="EMBL/GenBank/DDBJ databases">
        <title>Collection of gut derived symbiotic bacterial strains cultured from healthy donors.</title>
        <authorList>
            <person name="Lin H."/>
            <person name="Littmann E."/>
            <person name="Claire K."/>
            <person name="Pamer E."/>
        </authorList>
    </citation>
    <scope>NUCLEOTIDE SEQUENCE</scope>
    <source>
        <strain evidence="3">MSK.23.18</strain>
    </source>
</reference>
<keyword evidence="1" id="KW-0720">Serine protease</keyword>
<accession>A0AAJ1B931</accession>
<dbReference type="PROSITE" id="PS51892">
    <property type="entry name" value="SUBTILASE"/>
    <property type="match status" value="1"/>
</dbReference>
<evidence type="ECO:0000256" key="1">
    <source>
        <dbReference type="PROSITE-ProRule" id="PRU01240"/>
    </source>
</evidence>
<keyword evidence="1" id="KW-0645">Protease</keyword>
<evidence type="ECO:0000313" key="4">
    <source>
        <dbReference type="Proteomes" id="UP001297370"/>
    </source>
</evidence>
<dbReference type="SUPFAM" id="SSF52540">
    <property type="entry name" value="P-loop containing nucleoside triphosphate hydrolases"/>
    <property type="match status" value="1"/>
</dbReference>
<name>A0AAJ1B931_MEDGN</name>
<evidence type="ECO:0000259" key="2">
    <source>
        <dbReference type="Pfam" id="PF00082"/>
    </source>
</evidence>
<evidence type="ECO:0000313" key="3">
    <source>
        <dbReference type="EMBL" id="MCB5620833.1"/>
    </source>
</evidence>
<dbReference type="InterPro" id="IPR036852">
    <property type="entry name" value="Peptidase_S8/S53_dom_sf"/>
</dbReference>
<dbReference type="RefSeq" id="WP_173867685.1">
    <property type="nucleotide sequence ID" value="NZ_JAAIQY010000037.1"/>
</dbReference>
<dbReference type="Gene3D" id="3.40.50.200">
    <property type="entry name" value="Peptidase S8/S53 domain"/>
    <property type="match status" value="1"/>
</dbReference>
<keyword evidence="1" id="KW-0378">Hydrolase</keyword>
<dbReference type="Gene3D" id="3.40.50.300">
    <property type="entry name" value="P-loop containing nucleotide triphosphate hydrolases"/>
    <property type="match status" value="1"/>
</dbReference>
<feature type="active site" description="Charge relay system" evidence="1">
    <location>
        <position position="187"/>
    </location>
</feature>
<gene>
    <name evidence="3" type="ORF">LIQ08_17020</name>
</gene>
<dbReference type="GO" id="GO:0006508">
    <property type="term" value="P:proteolysis"/>
    <property type="evidence" value="ECO:0007669"/>
    <property type="project" value="UniProtKB-KW"/>
</dbReference>
<comment type="caution">
    <text evidence="3">The sequence shown here is derived from an EMBL/GenBank/DDBJ whole genome shotgun (WGS) entry which is preliminary data.</text>
</comment>
<dbReference type="SUPFAM" id="SSF52743">
    <property type="entry name" value="Subtilisin-like"/>
    <property type="match status" value="1"/>
</dbReference>
<feature type="active site" description="Charge relay system" evidence="1">
    <location>
        <position position="7"/>
    </location>
</feature>
<dbReference type="InterPro" id="IPR027417">
    <property type="entry name" value="P-loop_NTPase"/>
</dbReference>
<protein>
    <submittedName>
        <fullName evidence="3">S8 family serine peptidase</fullName>
    </submittedName>
</protein>
<dbReference type="Pfam" id="PF00082">
    <property type="entry name" value="Peptidase_S8"/>
    <property type="match status" value="1"/>
</dbReference>
<sequence>MKIAIIDSGVNGKREELKQCKISHVKTKLYCNSEEDNIGHGTAIAYILYKIIPQLEIISFKLFEEGYITTEDEIINVLKDIEGNYSDIDLIHLSNGITYIKEYKRLYDICNKLCEKKQFIISAYDNEGSISYPAAFDNTIGVSWNRLVRNTNQYYYIKNSLVEVLGYAGNQRLPWGKSGYKYVSGSSFAAPYITAKIAEYKMENKDIEIDDVKDRLSDDAIVNLEFPKKVEMNEQKKNWLHIQKIKKAIIFPCNKETIALLANSDLLNFKIAGVYDYEYSSNLQKSTRDFIFGESIVSLKVKPFSDIKWEEDFDTIIVGHLKVINSIVRQNYNKIILEKCAQYKKNSFFFDEVNQKDYEVILDKIRKNGNFLMTHLIKQTNITKFPYGSCHKLNSPALAIVGTSPSQGKYNLQLALRRRFLNDGYEIGQIGTEPTAQLFGMDVAFSNGYENQYQMIPEEEILYLNNSFFEIGSKDILLMGIQSNTIPLKFGNIRFLTYHQQNALIAFEPDCCILCVNYNDDINYINRTIQVLKNYYLTEVIAIVVFPFQKKYDWNISNTKTERITVENERNIKKVLSDKFCMKVYINGKKEDMDKLYEMCIEFFQQS</sequence>
<dbReference type="InterPro" id="IPR000209">
    <property type="entry name" value="Peptidase_S8/S53_dom"/>
</dbReference>
<dbReference type="EMBL" id="JAJBOM010000036">
    <property type="protein sequence ID" value="MCB5620833.1"/>
    <property type="molecule type" value="Genomic_DNA"/>
</dbReference>
<proteinExistence type="inferred from homology"/>
<comment type="similarity">
    <text evidence="1">Belongs to the peptidase S8 family.</text>
</comment>
<feature type="active site" description="Charge relay system" evidence="1">
    <location>
        <position position="40"/>
    </location>
</feature>
<dbReference type="AlphaFoldDB" id="A0AAJ1B931"/>
<organism evidence="3 4">
    <name type="scientific">Mediterraneibacter gnavus</name>
    <name type="common">Ruminococcus gnavus</name>
    <dbReference type="NCBI Taxonomy" id="33038"/>
    <lineage>
        <taxon>Bacteria</taxon>
        <taxon>Bacillati</taxon>
        <taxon>Bacillota</taxon>
        <taxon>Clostridia</taxon>
        <taxon>Lachnospirales</taxon>
        <taxon>Lachnospiraceae</taxon>
        <taxon>Mediterraneibacter</taxon>
    </lineage>
</organism>